<reference evidence="1 2" key="1">
    <citation type="submission" date="2024-11" db="EMBL/GenBank/DDBJ databases">
        <title>Adaptive evolution of stress response genes in parasites aligns with host niche diversity.</title>
        <authorList>
            <person name="Hahn C."/>
            <person name="Resl P."/>
        </authorList>
    </citation>
    <scope>NUCLEOTIDE SEQUENCE [LARGE SCALE GENOMIC DNA]</scope>
    <source>
        <strain evidence="1">EGGRZ-B1_66</strain>
        <tissue evidence="1">Body</tissue>
    </source>
</reference>
<dbReference type="AlphaFoldDB" id="A0ABD2PKU4"/>
<accession>A0ABD2PKU4</accession>
<organism evidence="1 2">
    <name type="scientific">Cichlidogyrus casuarinus</name>
    <dbReference type="NCBI Taxonomy" id="1844966"/>
    <lineage>
        <taxon>Eukaryota</taxon>
        <taxon>Metazoa</taxon>
        <taxon>Spiralia</taxon>
        <taxon>Lophotrochozoa</taxon>
        <taxon>Platyhelminthes</taxon>
        <taxon>Monogenea</taxon>
        <taxon>Monopisthocotylea</taxon>
        <taxon>Dactylogyridea</taxon>
        <taxon>Ancyrocephalidae</taxon>
        <taxon>Cichlidogyrus</taxon>
    </lineage>
</organism>
<proteinExistence type="predicted"/>
<evidence type="ECO:0000313" key="2">
    <source>
        <dbReference type="Proteomes" id="UP001626550"/>
    </source>
</evidence>
<dbReference type="EMBL" id="JBJKFK010005839">
    <property type="protein sequence ID" value="KAL3308114.1"/>
    <property type="molecule type" value="Genomic_DNA"/>
</dbReference>
<sequence length="79" mass="8959">MYNFGGVIRWEFVQIQERCYQAKSTAELLELKTEYEEELAAREAASLDDLFEDMDCGQGAFGLLSDLDSIDKDSLLPLC</sequence>
<dbReference type="Proteomes" id="UP001626550">
    <property type="component" value="Unassembled WGS sequence"/>
</dbReference>
<keyword evidence="2" id="KW-1185">Reference proteome</keyword>
<comment type="caution">
    <text evidence="1">The sequence shown here is derived from an EMBL/GenBank/DDBJ whole genome shotgun (WGS) entry which is preliminary data.</text>
</comment>
<name>A0ABD2PKU4_9PLAT</name>
<protein>
    <submittedName>
        <fullName evidence="1">Uncharacterized protein</fullName>
    </submittedName>
</protein>
<gene>
    <name evidence="1" type="ORF">Ciccas_013359</name>
</gene>
<evidence type="ECO:0000313" key="1">
    <source>
        <dbReference type="EMBL" id="KAL3308114.1"/>
    </source>
</evidence>